<dbReference type="PRINTS" id="PR00395">
    <property type="entry name" value="RIBOSOMALS2"/>
</dbReference>
<dbReference type="EMBL" id="DTIN01000009">
    <property type="protein sequence ID" value="HFX12951.1"/>
    <property type="molecule type" value="Genomic_DNA"/>
</dbReference>
<evidence type="ECO:0000256" key="4">
    <source>
        <dbReference type="ARBA" id="ARBA00035256"/>
    </source>
</evidence>
<dbReference type="Gene3D" id="1.10.287.610">
    <property type="entry name" value="Helix hairpin bin"/>
    <property type="match status" value="1"/>
</dbReference>
<dbReference type="InterPro" id="IPR023591">
    <property type="entry name" value="Ribosomal_uS2_flav_dom_sf"/>
</dbReference>
<dbReference type="InterPro" id="IPR018130">
    <property type="entry name" value="Ribosomal_uS2_CS"/>
</dbReference>
<dbReference type="GO" id="GO:0006412">
    <property type="term" value="P:translation"/>
    <property type="evidence" value="ECO:0007669"/>
    <property type="project" value="UniProtKB-UniRule"/>
</dbReference>
<dbReference type="GO" id="GO:0003735">
    <property type="term" value="F:structural constituent of ribosome"/>
    <property type="evidence" value="ECO:0007669"/>
    <property type="project" value="InterPro"/>
</dbReference>
<protein>
    <recommendedName>
        <fullName evidence="4 5">Small ribosomal subunit protein uS2</fullName>
    </recommendedName>
</protein>
<proteinExistence type="inferred from homology"/>
<dbReference type="HAMAP" id="MF_00291_B">
    <property type="entry name" value="Ribosomal_uS2_B"/>
    <property type="match status" value="1"/>
</dbReference>
<dbReference type="InterPro" id="IPR005706">
    <property type="entry name" value="Ribosomal_uS2_bac/mit/plastid"/>
</dbReference>
<dbReference type="SUPFAM" id="SSF52313">
    <property type="entry name" value="Ribosomal protein S2"/>
    <property type="match status" value="1"/>
</dbReference>
<dbReference type="AlphaFoldDB" id="A0A7C3MK62"/>
<accession>A0A7C3MK62</accession>
<evidence type="ECO:0000256" key="2">
    <source>
        <dbReference type="ARBA" id="ARBA00022980"/>
    </source>
</evidence>
<dbReference type="PANTHER" id="PTHR12534:SF0">
    <property type="entry name" value="SMALL RIBOSOMAL SUBUNIT PROTEIN US2M"/>
    <property type="match status" value="1"/>
</dbReference>
<evidence type="ECO:0000313" key="6">
    <source>
        <dbReference type="EMBL" id="HFX12951.1"/>
    </source>
</evidence>
<comment type="similarity">
    <text evidence="1 5">Belongs to the universal ribosomal protein uS2 family.</text>
</comment>
<organism evidence="6">
    <name type="scientific">Dictyoglomus thermophilum</name>
    <dbReference type="NCBI Taxonomy" id="14"/>
    <lineage>
        <taxon>Bacteria</taxon>
        <taxon>Pseudomonadati</taxon>
        <taxon>Dictyoglomota</taxon>
        <taxon>Dictyoglomia</taxon>
        <taxon>Dictyoglomales</taxon>
        <taxon>Dictyoglomaceae</taxon>
        <taxon>Dictyoglomus</taxon>
    </lineage>
</organism>
<evidence type="ECO:0000256" key="1">
    <source>
        <dbReference type="ARBA" id="ARBA00006242"/>
    </source>
</evidence>
<gene>
    <name evidence="5 6" type="primary">rpsB</name>
    <name evidence="6" type="ORF">ENW00_02175</name>
</gene>
<dbReference type="GO" id="GO:0022627">
    <property type="term" value="C:cytosolic small ribosomal subunit"/>
    <property type="evidence" value="ECO:0007669"/>
    <property type="project" value="TreeGrafter"/>
</dbReference>
<keyword evidence="3 5" id="KW-0687">Ribonucleoprotein</keyword>
<dbReference type="CDD" id="cd01425">
    <property type="entry name" value="RPS2"/>
    <property type="match status" value="1"/>
</dbReference>
<dbReference type="Gene3D" id="3.40.50.10490">
    <property type="entry name" value="Glucose-6-phosphate isomerase like protein, domain 1"/>
    <property type="match status" value="1"/>
</dbReference>
<sequence length="247" mass="28542">MAHVLMKQLLEAGVHFGHQTKRWCPKMKEYIFSERNGIHIIDLQKTLVKLEEAYEFVKEQAKEGKTFLFVGTKKQAQQTIEEEAKRCGAFYVTQRWLGGMLTNFTTIKARIDYMIKLEELKNNGYFEKLPKKQASRLNRELEKLVKIFDGLRGIERVPDVLYIVDPKREEIAVKEANRLGIPIVAIVDTNCDPELITYPIPGNDDAIRSIKLITSKIADAIIEGRDLREKELSLEFKEEDLQSEISE</sequence>
<comment type="caution">
    <text evidence="6">The sequence shown here is derived from an EMBL/GenBank/DDBJ whole genome shotgun (WGS) entry which is preliminary data.</text>
</comment>
<name>A0A7C3MK62_DICTH</name>
<keyword evidence="2 5" id="KW-0689">Ribosomal protein</keyword>
<evidence type="ECO:0000256" key="5">
    <source>
        <dbReference type="HAMAP-Rule" id="MF_00291"/>
    </source>
</evidence>
<dbReference type="PROSITE" id="PS00962">
    <property type="entry name" value="RIBOSOMAL_S2_1"/>
    <property type="match status" value="1"/>
</dbReference>
<dbReference type="FunFam" id="1.10.287.610:FF:000001">
    <property type="entry name" value="30S ribosomal protein S2"/>
    <property type="match status" value="1"/>
</dbReference>
<evidence type="ECO:0000256" key="3">
    <source>
        <dbReference type="ARBA" id="ARBA00023274"/>
    </source>
</evidence>
<dbReference type="InterPro" id="IPR001865">
    <property type="entry name" value="Ribosomal_uS2"/>
</dbReference>
<dbReference type="Pfam" id="PF00318">
    <property type="entry name" value="Ribosomal_S2"/>
    <property type="match status" value="1"/>
</dbReference>
<dbReference type="PANTHER" id="PTHR12534">
    <property type="entry name" value="30S RIBOSOMAL PROTEIN S2 PROKARYOTIC AND ORGANELLAR"/>
    <property type="match status" value="1"/>
</dbReference>
<dbReference type="NCBIfam" id="TIGR01011">
    <property type="entry name" value="rpsB_bact"/>
    <property type="match status" value="1"/>
</dbReference>
<reference evidence="6" key="1">
    <citation type="journal article" date="2020" name="mSystems">
        <title>Genome- and Community-Level Interaction Insights into Carbon Utilization and Element Cycling Functions of Hydrothermarchaeota in Hydrothermal Sediment.</title>
        <authorList>
            <person name="Zhou Z."/>
            <person name="Liu Y."/>
            <person name="Xu W."/>
            <person name="Pan J."/>
            <person name="Luo Z.H."/>
            <person name="Li M."/>
        </authorList>
    </citation>
    <scope>NUCLEOTIDE SEQUENCE [LARGE SCALE GENOMIC DNA]</scope>
    <source>
        <strain evidence="6">SpSt-81</strain>
    </source>
</reference>